<name>A0ABU3A8R1_9FLAO</name>
<reference evidence="2 3" key="1">
    <citation type="submission" date="2023-09" db="EMBL/GenBank/DDBJ databases">
        <authorList>
            <person name="Rey-Velasco X."/>
        </authorList>
    </citation>
    <scope>NUCLEOTIDE SEQUENCE [LARGE SCALE GENOMIC DNA]</scope>
    <source>
        <strain evidence="2 3">F388</strain>
    </source>
</reference>
<protein>
    <submittedName>
        <fullName evidence="2">DUF6090 family protein</fullName>
    </submittedName>
</protein>
<proteinExistence type="predicted"/>
<keyword evidence="1" id="KW-0472">Membrane</keyword>
<dbReference type="EMBL" id="JAVRHR010000001">
    <property type="protein sequence ID" value="MDT0606270.1"/>
    <property type="molecule type" value="Genomic_DNA"/>
</dbReference>
<dbReference type="Proteomes" id="UP001255246">
    <property type="component" value="Unassembled WGS sequence"/>
</dbReference>
<keyword evidence="3" id="KW-1185">Reference proteome</keyword>
<organism evidence="2 3">
    <name type="scientific">Croceitalea rosinachiae</name>
    <dbReference type="NCBI Taxonomy" id="3075596"/>
    <lineage>
        <taxon>Bacteria</taxon>
        <taxon>Pseudomonadati</taxon>
        <taxon>Bacteroidota</taxon>
        <taxon>Flavobacteriia</taxon>
        <taxon>Flavobacteriales</taxon>
        <taxon>Flavobacteriaceae</taxon>
        <taxon>Croceitalea</taxon>
    </lineage>
</organism>
<evidence type="ECO:0000256" key="1">
    <source>
        <dbReference type="SAM" id="Phobius"/>
    </source>
</evidence>
<keyword evidence="1" id="KW-0812">Transmembrane</keyword>
<dbReference type="InterPro" id="IPR045749">
    <property type="entry name" value="DUF6090"/>
</dbReference>
<sequence>MIKFFRKIRQKLLSENKFSKYLIYAIGEILLVLIGILLAFQANQWKEDKAEQELEIKLITEIQNGLKNDLIDVEVNHEFHKKILKNQYKVIDWLQNDLEFHDSITYQFSMATKRTSFLVSKAPFESLKEFGLNRVSNDSIKHKVIRLYDVLYPTYERVVSHYYNHDDKLLDAGINYFYGWDMSPTVYATKPRNIPQLKNDHVVLMRFKNLTNFNIFLIGVNAQMERLITEIIDLIQLELNE</sequence>
<dbReference type="RefSeq" id="WP_311349829.1">
    <property type="nucleotide sequence ID" value="NZ_JAVRHR010000001.1"/>
</dbReference>
<dbReference type="Pfam" id="PF19578">
    <property type="entry name" value="DUF6090"/>
    <property type="match status" value="1"/>
</dbReference>
<gene>
    <name evidence="2" type="ORF">RM706_04475</name>
</gene>
<feature type="transmembrane region" description="Helical" evidence="1">
    <location>
        <begin position="21"/>
        <end position="40"/>
    </location>
</feature>
<evidence type="ECO:0000313" key="2">
    <source>
        <dbReference type="EMBL" id="MDT0606270.1"/>
    </source>
</evidence>
<accession>A0ABU3A8R1</accession>
<keyword evidence="1" id="KW-1133">Transmembrane helix</keyword>
<comment type="caution">
    <text evidence="2">The sequence shown here is derived from an EMBL/GenBank/DDBJ whole genome shotgun (WGS) entry which is preliminary data.</text>
</comment>
<evidence type="ECO:0000313" key="3">
    <source>
        <dbReference type="Proteomes" id="UP001255246"/>
    </source>
</evidence>